<keyword evidence="11" id="KW-0573">Peptidoglycan synthesis</keyword>
<evidence type="ECO:0000256" key="2">
    <source>
        <dbReference type="ARBA" id="ARBA00004236"/>
    </source>
</evidence>
<dbReference type="PANTHER" id="PTHR30627">
    <property type="entry name" value="PEPTIDOGLYCAN D,D-TRANSPEPTIDASE"/>
    <property type="match status" value="1"/>
</dbReference>
<evidence type="ECO:0000256" key="4">
    <source>
        <dbReference type="ARBA" id="ARBA00012865"/>
    </source>
</evidence>
<feature type="region of interest" description="Disordered" evidence="17">
    <location>
        <begin position="638"/>
        <end position="660"/>
    </location>
</feature>
<keyword evidence="10" id="KW-0133">Cell shape</keyword>
<evidence type="ECO:0000256" key="1">
    <source>
        <dbReference type="ARBA" id="ARBA00004167"/>
    </source>
</evidence>
<dbReference type="Gene3D" id="3.40.710.10">
    <property type="entry name" value="DD-peptidase/beta-lactamase superfamily"/>
    <property type="match status" value="1"/>
</dbReference>
<evidence type="ECO:0000256" key="16">
    <source>
        <dbReference type="RuleBase" id="RU361140"/>
    </source>
</evidence>
<evidence type="ECO:0000313" key="22">
    <source>
        <dbReference type="Proteomes" id="UP000315648"/>
    </source>
</evidence>
<keyword evidence="8" id="KW-0732">Signal</keyword>
<dbReference type="PROSITE" id="PS00337">
    <property type="entry name" value="BETA_LACTAMASE_D"/>
    <property type="match status" value="1"/>
</dbReference>
<dbReference type="GO" id="GO:0008658">
    <property type="term" value="F:penicillin binding"/>
    <property type="evidence" value="ECO:0007669"/>
    <property type="project" value="InterPro"/>
</dbReference>
<dbReference type="GO" id="GO:0071555">
    <property type="term" value="P:cell wall organization"/>
    <property type="evidence" value="ECO:0007669"/>
    <property type="project" value="UniProtKB-KW"/>
</dbReference>
<evidence type="ECO:0000259" key="19">
    <source>
        <dbReference type="Pfam" id="PF00905"/>
    </source>
</evidence>
<evidence type="ECO:0000313" key="21">
    <source>
        <dbReference type="EMBL" id="TSJ79160.1"/>
    </source>
</evidence>
<evidence type="ECO:0000256" key="14">
    <source>
        <dbReference type="ARBA" id="ARBA00023251"/>
    </source>
</evidence>
<dbReference type="GO" id="GO:0008800">
    <property type="term" value="F:beta-lactamase activity"/>
    <property type="evidence" value="ECO:0007669"/>
    <property type="project" value="UniProtKB-UniRule"/>
</dbReference>
<keyword evidence="14 16" id="KW-0046">Antibiotic resistance</keyword>
<keyword evidence="9 16" id="KW-0378">Hydrolase</keyword>
<proteinExistence type="inferred from homology"/>
<dbReference type="InterPro" id="IPR050515">
    <property type="entry name" value="Beta-lactam/transpept"/>
</dbReference>
<dbReference type="InterPro" id="IPR036138">
    <property type="entry name" value="PBP_dimer_sf"/>
</dbReference>
<keyword evidence="6" id="KW-0645">Protease</keyword>
<reference evidence="21 22" key="1">
    <citation type="submission" date="2019-07" db="EMBL/GenBank/DDBJ databases">
        <title>Description of 53C-WASEF.</title>
        <authorList>
            <person name="Pitt A."/>
            <person name="Hahn M.W."/>
        </authorList>
    </citation>
    <scope>NUCLEOTIDE SEQUENCE [LARGE SCALE GENOMIC DNA]</scope>
    <source>
        <strain evidence="21 22">53C-WASEF</strain>
    </source>
</reference>
<keyword evidence="22" id="KW-1185">Reference proteome</keyword>
<feature type="compositionally biased region" description="Low complexity" evidence="17">
    <location>
        <begin position="649"/>
        <end position="660"/>
    </location>
</feature>
<evidence type="ECO:0000256" key="8">
    <source>
        <dbReference type="ARBA" id="ARBA00022729"/>
    </source>
</evidence>
<dbReference type="GO" id="GO:0016740">
    <property type="term" value="F:transferase activity"/>
    <property type="evidence" value="ECO:0007669"/>
    <property type="project" value="UniProtKB-KW"/>
</dbReference>
<dbReference type="PANTHER" id="PTHR30627:SF2">
    <property type="entry name" value="PEPTIDOGLYCAN D,D-TRANSPEPTIDASE MRDA"/>
    <property type="match status" value="1"/>
</dbReference>
<evidence type="ECO:0000256" key="18">
    <source>
        <dbReference type="SAM" id="Phobius"/>
    </source>
</evidence>
<dbReference type="Proteomes" id="UP000315648">
    <property type="component" value="Unassembled WGS sequence"/>
</dbReference>
<evidence type="ECO:0000256" key="6">
    <source>
        <dbReference type="ARBA" id="ARBA00022645"/>
    </source>
</evidence>
<protein>
    <recommendedName>
        <fullName evidence="4 16">Beta-lactamase</fullName>
        <ecNumber evidence="4 16">3.5.2.6</ecNumber>
    </recommendedName>
</protein>
<feature type="domain" description="Penicillin-binding protein transpeptidase" evidence="19">
    <location>
        <begin position="310"/>
        <end position="632"/>
    </location>
</feature>
<dbReference type="GO" id="GO:0071972">
    <property type="term" value="F:peptidoglycan L,D-transpeptidase activity"/>
    <property type="evidence" value="ECO:0007669"/>
    <property type="project" value="TreeGrafter"/>
</dbReference>
<dbReference type="Gene3D" id="3.90.1310.10">
    <property type="entry name" value="Penicillin-binding protein 2a (Domain 2)"/>
    <property type="match status" value="1"/>
</dbReference>
<evidence type="ECO:0000256" key="15">
    <source>
        <dbReference type="ARBA" id="ARBA00023316"/>
    </source>
</evidence>
<evidence type="ECO:0000256" key="10">
    <source>
        <dbReference type="ARBA" id="ARBA00022960"/>
    </source>
</evidence>
<keyword evidence="15" id="KW-0961">Cell wall biogenesis/degradation</keyword>
<comment type="subcellular location">
    <subcellularLocation>
        <location evidence="2">Cell membrane</location>
    </subcellularLocation>
    <subcellularLocation>
        <location evidence="1">Membrane</location>
        <topology evidence="1">Single-pass membrane protein</topology>
    </subcellularLocation>
</comment>
<keyword evidence="6" id="KW-0121">Carboxypeptidase</keyword>
<name>A0A556QR94_9BACT</name>
<evidence type="ECO:0000259" key="20">
    <source>
        <dbReference type="Pfam" id="PF03717"/>
    </source>
</evidence>
<keyword evidence="5" id="KW-1003">Cell membrane</keyword>
<dbReference type="SUPFAM" id="SSF56601">
    <property type="entry name" value="beta-lactamase/transpeptidase-like"/>
    <property type="match status" value="1"/>
</dbReference>
<dbReference type="GO" id="GO:0005886">
    <property type="term" value="C:plasma membrane"/>
    <property type="evidence" value="ECO:0007669"/>
    <property type="project" value="UniProtKB-SubCell"/>
</dbReference>
<gene>
    <name evidence="21" type="ORF">FPL22_07660</name>
</gene>
<dbReference type="EMBL" id="VMBG01000001">
    <property type="protein sequence ID" value="TSJ79160.1"/>
    <property type="molecule type" value="Genomic_DNA"/>
</dbReference>
<feature type="transmembrane region" description="Helical" evidence="18">
    <location>
        <begin position="23"/>
        <end position="42"/>
    </location>
</feature>
<dbReference type="RefSeq" id="WP_144229502.1">
    <property type="nucleotide sequence ID" value="NZ_CBCRVV010000027.1"/>
</dbReference>
<dbReference type="GO" id="GO:0009252">
    <property type="term" value="P:peptidoglycan biosynthetic process"/>
    <property type="evidence" value="ECO:0007669"/>
    <property type="project" value="UniProtKB-KW"/>
</dbReference>
<dbReference type="EC" id="3.5.2.6" evidence="4 16"/>
<evidence type="ECO:0000256" key="12">
    <source>
        <dbReference type="ARBA" id="ARBA00022989"/>
    </source>
</evidence>
<dbReference type="GO" id="GO:0008360">
    <property type="term" value="P:regulation of cell shape"/>
    <property type="evidence" value="ECO:0007669"/>
    <property type="project" value="UniProtKB-KW"/>
</dbReference>
<evidence type="ECO:0000256" key="3">
    <source>
        <dbReference type="ARBA" id="ARBA00007898"/>
    </source>
</evidence>
<keyword evidence="12 18" id="KW-1133">Transmembrane helix</keyword>
<dbReference type="AlphaFoldDB" id="A0A556QR94"/>
<evidence type="ECO:0000256" key="9">
    <source>
        <dbReference type="ARBA" id="ARBA00022801"/>
    </source>
</evidence>
<accession>A0A556QR94</accession>
<sequence length="660" mass="72686">MPDLGSERGSLVETHKGYNPRVIVFYLFITALLLILISGLAYQQLIRSDSFHESERKQNQRRVLVPGPRGNIYDRDGRPLVANRPRFAVNLYLGELRKEFRTEYIRIRKAYREADDKNLPTSTQMERIARFTVVKRYLDQINRTLGREEKLDSDDLEKHFRQQLLLPYLLVDDLEPGEYARLIEQLPVTSPLQVYASSIRDYPSGSIAAQTLGYVTANDAIEAAEDFPGAELTTFKMKGTLGREGLESRFDSLLQGETGGAIYRVDPAGYRINPPLSKRQPVHGHNLRTSIDADFQTAAEKAMADTELAGAAAAIDIRTGEVLVLASKPDYNLKDFIPRLGYAAARDITERGAWLNRATHGLYPPGSSFKILTAIAGLRAQTTDPEVLINCPGFYQVGGRRFPCHDGHAHGEINLATAIEKSCNVYFYKVGLDMGVEALAAEAKRHGFDKPTGIEISETRGMLIPDPAWKKERRDERWFPGDTANMAIGQGDVLVTPLQMAAFTASIARDELTTTPTLLHEENRLSQHSARSGLTSAQYAALVAGMEACTVTGTSKVLQAPFMKIPGLRIAGKTGTAQKQTAKGTINFAWFICFAPIENPQIAIAVVIEGDTPGEETAGGRYAVPIARAILKKWDDKQKAPPSAFKNFAPSNPASVAPAP</sequence>
<dbReference type="InterPro" id="IPR005311">
    <property type="entry name" value="PBP_dimer"/>
</dbReference>
<dbReference type="Pfam" id="PF03717">
    <property type="entry name" value="PBP_dimer"/>
    <property type="match status" value="1"/>
</dbReference>
<dbReference type="GO" id="GO:0017001">
    <property type="term" value="P:antibiotic catabolic process"/>
    <property type="evidence" value="ECO:0007669"/>
    <property type="project" value="InterPro"/>
</dbReference>
<evidence type="ECO:0000256" key="17">
    <source>
        <dbReference type="SAM" id="MobiDB-lite"/>
    </source>
</evidence>
<evidence type="ECO:0000256" key="11">
    <source>
        <dbReference type="ARBA" id="ARBA00022984"/>
    </source>
</evidence>
<keyword evidence="13 18" id="KW-0472">Membrane</keyword>
<dbReference type="InterPro" id="IPR002137">
    <property type="entry name" value="Beta-lactam_class-D_AS"/>
</dbReference>
<dbReference type="SUPFAM" id="SSF56519">
    <property type="entry name" value="Penicillin binding protein dimerisation domain"/>
    <property type="match status" value="1"/>
</dbReference>
<keyword evidence="7 18" id="KW-0812">Transmembrane</keyword>
<feature type="domain" description="Penicillin-binding protein dimerisation" evidence="20">
    <location>
        <begin position="66"/>
        <end position="272"/>
    </location>
</feature>
<dbReference type="OrthoDB" id="9804124at2"/>
<evidence type="ECO:0000256" key="13">
    <source>
        <dbReference type="ARBA" id="ARBA00023136"/>
    </source>
</evidence>
<organism evidence="21 22">
    <name type="scientific">Rariglobus hedericola</name>
    <dbReference type="NCBI Taxonomy" id="2597822"/>
    <lineage>
        <taxon>Bacteria</taxon>
        <taxon>Pseudomonadati</taxon>
        <taxon>Verrucomicrobiota</taxon>
        <taxon>Opitutia</taxon>
        <taxon>Opitutales</taxon>
        <taxon>Opitutaceae</taxon>
        <taxon>Rariglobus</taxon>
    </lineage>
</organism>
<dbReference type="GO" id="GO:0046677">
    <property type="term" value="P:response to antibiotic"/>
    <property type="evidence" value="ECO:0007669"/>
    <property type="project" value="UniProtKB-UniRule"/>
</dbReference>
<evidence type="ECO:0000256" key="5">
    <source>
        <dbReference type="ARBA" id="ARBA00022475"/>
    </source>
</evidence>
<dbReference type="InterPro" id="IPR012338">
    <property type="entry name" value="Beta-lactam/transpept-like"/>
</dbReference>
<comment type="caution">
    <text evidence="21">The sequence shown here is derived from an EMBL/GenBank/DDBJ whole genome shotgun (WGS) entry which is preliminary data.</text>
</comment>
<dbReference type="Pfam" id="PF00905">
    <property type="entry name" value="Transpeptidase"/>
    <property type="match status" value="1"/>
</dbReference>
<keyword evidence="21" id="KW-0808">Transferase</keyword>
<comment type="similarity">
    <text evidence="3 16">Belongs to the class-D beta-lactamase family.</text>
</comment>
<dbReference type="InterPro" id="IPR001460">
    <property type="entry name" value="PCN-bd_Tpept"/>
</dbReference>
<evidence type="ECO:0000256" key="7">
    <source>
        <dbReference type="ARBA" id="ARBA00022692"/>
    </source>
</evidence>
<comment type="catalytic activity">
    <reaction evidence="16">
        <text>a beta-lactam + H2O = a substituted beta-amino acid</text>
        <dbReference type="Rhea" id="RHEA:20401"/>
        <dbReference type="ChEBI" id="CHEBI:15377"/>
        <dbReference type="ChEBI" id="CHEBI:35627"/>
        <dbReference type="ChEBI" id="CHEBI:140347"/>
        <dbReference type="EC" id="3.5.2.6"/>
    </reaction>
</comment>